<name>A0A7W8JQY4_9DEIO</name>
<dbReference type="EMBL" id="JACHFL010000001">
    <property type="protein sequence ID" value="MBB5361315.1"/>
    <property type="molecule type" value="Genomic_DNA"/>
</dbReference>
<dbReference type="Proteomes" id="UP000552709">
    <property type="component" value="Unassembled WGS sequence"/>
</dbReference>
<proteinExistence type="predicted"/>
<comment type="caution">
    <text evidence="1">The sequence shown here is derived from an EMBL/GenBank/DDBJ whole genome shotgun (WGS) entry which is preliminary data.</text>
</comment>
<protein>
    <submittedName>
        <fullName evidence="1">Uncharacterized protein</fullName>
    </submittedName>
</protein>
<evidence type="ECO:0000313" key="2">
    <source>
        <dbReference type="Proteomes" id="UP000552709"/>
    </source>
</evidence>
<organism evidence="1 2">
    <name type="scientific">Deinococcus humi</name>
    <dbReference type="NCBI Taxonomy" id="662880"/>
    <lineage>
        <taxon>Bacteria</taxon>
        <taxon>Thermotogati</taxon>
        <taxon>Deinococcota</taxon>
        <taxon>Deinococci</taxon>
        <taxon>Deinococcales</taxon>
        <taxon>Deinococcaceae</taxon>
        <taxon>Deinococcus</taxon>
    </lineage>
</organism>
<reference evidence="1 2" key="1">
    <citation type="submission" date="2020-08" db="EMBL/GenBank/DDBJ databases">
        <title>Genomic Encyclopedia of Type Strains, Phase IV (KMG-IV): sequencing the most valuable type-strain genomes for metagenomic binning, comparative biology and taxonomic classification.</title>
        <authorList>
            <person name="Goeker M."/>
        </authorList>
    </citation>
    <scope>NUCLEOTIDE SEQUENCE [LARGE SCALE GENOMIC DNA]</scope>
    <source>
        <strain evidence="1 2">DSM 27939</strain>
    </source>
</reference>
<keyword evidence="2" id="KW-1185">Reference proteome</keyword>
<sequence>MRRAAFLLALLLGSAHGLTLCRTRKRRVYA</sequence>
<dbReference type="AlphaFoldDB" id="A0A7W8JQY4"/>
<gene>
    <name evidence="1" type="ORF">HNQ08_000386</name>
</gene>
<evidence type="ECO:0000313" key="1">
    <source>
        <dbReference type="EMBL" id="MBB5361315.1"/>
    </source>
</evidence>
<accession>A0A7W8JQY4</accession>